<proteinExistence type="predicted"/>
<feature type="compositionally biased region" description="Polar residues" evidence="1">
    <location>
        <begin position="279"/>
        <end position="288"/>
    </location>
</feature>
<sequence length="288" mass="33634">MEYFFRDPKNLQSFCIGNGSSYIDETIKLSFCRKEGHSDAVWYVLPNGKRHGKETGESFKGIIRYELEFCDGERHGKHRLWKNKKLDYEAEYKFGEQNGPQTCYFLQSGTPRCSVEWKNGKMHGMSFVKRRDGSLRSCFWYFQGQKHGPEFFWDREGRLIKKIPWSNGEKHGIEKSVNRKGVETKKIWRKGVGGKKYVEGLQGNAKGICLERELQDFPKVGRRWLREHRFSERFPFDVTVWCCCGRETCVDSLGRSKEAPNYSDGRRGFCESREYGTSADLQQPHPST</sequence>
<dbReference type="EMBL" id="OR343188">
    <property type="protein sequence ID" value="WNL49943.1"/>
    <property type="molecule type" value="Genomic_DNA"/>
</dbReference>
<evidence type="ECO:0000256" key="1">
    <source>
        <dbReference type="SAM" id="MobiDB-lite"/>
    </source>
</evidence>
<accession>A0AA96EMV7</accession>
<dbReference type="SUPFAM" id="SSF82185">
    <property type="entry name" value="Histone H3 K4-specific methyltransferase SET7/9 N-terminal domain"/>
    <property type="match status" value="1"/>
</dbReference>
<name>A0AA96EMV7_9VIRU</name>
<feature type="compositionally biased region" description="Basic and acidic residues" evidence="1">
    <location>
        <begin position="258"/>
        <end position="274"/>
    </location>
</feature>
<feature type="region of interest" description="Disordered" evidence="1">
    <location>
        <begin position="258"/>
        <end position="288"/>
    </location>
</feature>
<dbReference type="Gene3D" id="2.20.110.10">
    <property type="entry name" value="Histone H3 K4-specific methyltransferase SET7/9 N-terminal domain"/>
    <property type="match status" value="1"/>
</dbReference>
<reference evidence="2" key="1">
    <citation type="submission" date="2023-07" db="EMBL/GenBank/DDBJ databases">
        <authorList>
            <person name="Xia Y."/>
        </authorList>
    </citation>
    <scope>NUCLEOTIDE SEQUENCE</scope>
    <source>
        <strain evidence="2">F</strain>
    </source>
</reference>
<protein>
    <submittedName>
        <fullName evidence="2">MORN repeat containing protein</fullName>
    </submittedName>
</protein>
<organism evidence="2">
    <name type="scientific">Marseillevirus sp</name>
    <dbReference type="NCBI Taxonomy" id="2809551"/>
    <lineage>
        <taxon>Viruses</taxon>
        <taxon>Varidnaviria</taxon>
        <taxon>Bamfordvirae</taxon>
        <taxon>Nucleocytoviricota</taxon>
        <taxon>Megaviricetes</taxon>
        <taxon>Pimascovirales</taxon>
        <taxon>Pimascovirales incertae sedis</taxon>
        <taxon>Marseilleviridae</taxon>
        <taxon>Marseillevirus</taxon>
    </lineage>
</organism>
<gene>
    <name evidence="2" type="ORF">MarFTMF_427</name>
</gene>
<evidence type="ECO:0000313" key="2">
    <source>
        <dbReference type="EMBL" id="WNL49943.1"/>
    </source>
</evidence>